<sequence>MICVGLSIYCFDLKRVRGVVPVAIPCMTVRDCKRAVVMFRSAPQSMKYLSARFDCVCVIFGCPSAVFVRTVVKGKKRGRKKENLYSL</sequence>
<dbReference type="EMBL" id="DS921841">
    <property type="protein sequence ID" value="EEC17303.1"/>
    <property type="molecule type" value="Genomic_DNA"/>
</dbReference>
<dbReference type="AlphaFoldDB" id="B7QEN1"/>
<dbReference type="PaxDb" id="6945-B7QEN1"/>
<proteinExistence type="predicted"/>
<reference evidence="1 3" key="1">
    <citation type="submission" date="2008-03" db="EMBL/GenBank/DDBJ databases">
        <title>Annotation of Ixodes scapularis.</title>
        <authorList>
            <consortium name="Ixodes scapularis Genome Project Consortium"/>
            <person name="Caler E."/>
            <person name="Hannick L.I."/>
            <person name="Bidwell S."/>
            <person name="Joardar V."/>
            <person name="Thiagarajan M."/>
            <person name="Amedeo P."/>
            <person name="Galinsky K.J."/>
            <person name="Schobel S."/>
            <person name="Inman J."/>
            <person name="Hostetler J."/>
            <person name="Miller J."/>
            <person name="Hammond M."/>
            <person name="Megy K."/>
            <person name="Lawson D."/>
            <person name="Kodira C."/>
            <person name="Sutton G."/>
            <person name="Meyer J."/>
            <person name="Hill C.A."/>
            <person name="Birren B."/>
            <person name="Nene V."/>
            <person name="Collins F."/>
            <person name="Alarcon-Chaidez F."/>
            <person name="Wikel S."/>
            <person name="Strausberg R."/>
        </authorList>
    </citation>
    <scope>NUCLEOTIDE SEQUENCE [LARGE SCALE GENOMIC DNA]</scope>
    <source>
        <strain evidence="3">Wikel</strain>
        <strain evidence="1">Wikel colony</strain>
    </source>
</reference>
<dbReference type="InParanoid" id="B7QEN1"/>
<evidence type="ECO:0000313" key="1">
    <source>
        <dbReference type="EMBL" id="EEC17303.1"/>
    </source>
</evidence>
<dbReference type="HOGENOM" id="CLU_2485861_0_0_1"/>
<dbReference type="VEuPathDB" id="VectorBase:ISCW013448"/>
<protein>
    <submittedName>
        <fullName evidence="1 2">Uncharacterized protein</fullName>
    </submittedName>
</protein>
<evidence type="ECO:0000313" key="2">
    <source>
        <dbReference type="EnsemblMetazoa" id="ISCW013448-PA"/>
    </source>
</evidence>
<accession>B7QEN1</accession>
<dbReference type="Proteomes" id="UP000001555">
    <property type="component" value="Unassembled WGS sequence"/>
</dbReference>
<dbReference type="EMBL" id="ABJB010494826">
    <property type="status" value="NOT_ANNOTATED_CDS"/>
    <property type="molecule type" value="Genomic_DNA"/>
</dbReference>
<gene>
    <name evidence="1" type="ORF">IscW_ISCW013448</name>
</gene>
<evidence type="ECO:0000313" key="3">
    <source>
        <dbReference type="Proteomes" id="UP000001555"/>
    </source>
</evidence>
<dbReference type="EnsemblMetazoa" id="ISCW013448-RA">
    <property type="protein sequence ID" value="ISCW013448-PA"/>
    <property type="gene ID" value="ISCW013448"/>
</dbReference>
<keyword evidence="3" id="KW-1185">Reference proteome</keyword>
<reference evidence="2" key="2">
    <citation type="submission" date="2020-05" db="UniProtKB">
        <authorList>
            <consortium name="EnsemblMetazoa"/>
        </authorList>
    </citation>
    <scope>IDENTIFICATION</scope>
    <source>
        <strain evidence="2">wikel</strain>
    </source>
</reference>
<name>B7QEN1_IXOSC</name>
<organism>
    <name type="scientific">Ixodes scapularis</name>
    <name type="common">Black-legged tick</name>
    <name type="synonym">Deer tick</name>
    <dbReference type="NCBI Taxonomy" id="6945"/>
    <lineage>
        <taxon>Eukaryota</taxon>
        <taxon>Metazoa</taxon>
        <taxon>Ecdysozoa</taxon>
        <taxon>Arthropoda</taxon>
        <taxon>Chelicerata</taxon>
        <taxon>Arachnida</taxon>
        <taxon>Acari</taxon>
        <taxon>Parasitiformes</taxon>
        <taxon>Ixodida</taxon>
        <taxon>Ixodoidea</taxon>
        <taxon>Ixodidae</taxon>
        <taxon>Ixodinae</taxon>
        <taxon>Ixodes</taxon>
    </lineage>
</organism>